<dbReference type="EMBL" id="ML220127">
    <property type="protein sequence ID" value="TGZ79974.1"/>
    <property type="molecule type" value="Genomic_DNA"/>
</dbReference>
<keyword evidence="4" id="KW-1185">Reference proteome</keyword>
<dbReference type="AlphaFoldDB" id="A0A4S2MU12"/>
<evidence type="ECO:0000256" key="1">
    <source>
        <dbReference type="SAM" id="MobiDB-lite"/>
    </source>
</evidence>
<sequence length="186" mass="20399">MEEVEEIESGDGDCGTTMGVRDEVEEMEEMPIPTLKRITTRPTDRPKGMTTVTVDGLEGYRRHRSRKLLRRVGVRILVALLGAVMVIGLLLLRTSSLPAPPRFSTNDSNDPFHSPHHPRTSQQIILRTLSTANTPTARSLHLGACLNLADDETLRAEPLSAVSGVVCKPLTRTSQRAIKNKLIGGL</sequence>
<keyword evidence="2" id="KW-0812">Transmembrane</keyword>
<reference evidence="3 4" key="1">
    <citation type="submission" date="2019-04" db="EMBL/GenBank/DDBJ databases">
        <title>Comparative genomics and transcriptomics to analyze fruiting body development in filamentous ascomycetes.</title>
        <authorList>
            <consortium name="DOE Joint Genome Institute"/>
            <person name="Lutkenhaus R."/>
            <person name="Traeger S."/>
            <person name="Breuer J."/>
            <person name="Kuo A."/>
            <person name="Lipzen A."/>
            <person name="Pangilinan J."/>
            <person name="Dilworth D."/>
            <person name="Sandor L."/>
            <person name="Poggeler S."/>
            <person name="Barry K."/>
            <person name="Grigoriev I.V."/>
            <person name="Nowrousian M."/>
        </authorList>
    </citation>
    <scope>NUCLEOTIDE SEQUENCE [LARGE SCALE GENOMIC DNA]</scope>
    <source>
        <strain evidence="3 4">CBS 389.68</strain>
    </source>
</reference>
<protein>
    <submittedName>
        <fullName evidence="3">Uncharacterized protein</fullName>
    </submittedName>
</protein>
<evidence type="ECO:0000256" key="2">
    <source>
        <dbReference type="SAM" id="Phobius"/>
    </source>
</evidence>
<keyword evidence="2" id="KW-1133">Transmembrane helix</keyword>
<evidence type="ECO:0000313" key="3">
    <source>
        <dbReference type="EMBL" id="TGZ79974.1"/>
    </source>
</evidence>
<dbReference type="Proteomes" id="UP000298138">
    <property type="component" value="Unassembled WGS sequence"/>
</dbReference>
<evidence type="ECO:0000313" key="4">
    <source>
        <dbReference type="Proteomes" id="UP000298138"/>
    </source>
</evidence>
<name>A0A4S2MU12_9PEZI</name>
<dbReference type="InParanoid" id="A0A4S2MU12"/>
<feature type="region of interest" description="Disordered" evidence="1">
    <location>
        <begin position="102"/>
        <end position="121"/>
    </location>
</feature>
<proteinExistence type="predicted"/>
<organism evidence="3 4">
    <name type="scientific">Ascodesmis nigricans</name>
    <dbReference type="NCBI Taxonomy" id="341454"/>
    <lineage>
        <taxon>Eukaryota</taxon>
        <taxon>Fungi</taxon>
        <taxon>Dikarya</taxon>
        <taxon>Ascomycota</taxon>
        <taxon>Pezizomycotina</taxon>
        <taxon>Pezizomycetes</taxon>
        <taxon>Pezizales</taxon>
        <taxon>Ascodesmidaceae</taxon>
        <taxon>Ascodesmis</taxon>
    </lineage>
</organism>
<accession>A0A4S2MU12</accession>
<keyword evidence="2" id="KW-0472">Membrane</keyword>
<gene>
    <name evidence="3" type="ORF">EX30DRAFT_341826</name>
</gene>
<feature type="transmembrane region" description="Helical" evidence="2">
    <location>
        <begin position="72"/>
        <end position="92"/>
    </location>
</feature>
<feature type="compositionally biased region" description="Polar residues" evidence="1">
    <location>
        <begin position="102"/>
        <end position="111"/>
    </location>
</feature>